<dbReference type="OMA" id="TSHHANT"/>
<comment type="subcellular location">
    <subcellularLocation>
        <location evidence="1">Nucleus</location>
    </subcellularLocation>
</comment>
<dbReference type="eggNOG" id="KOG0709">
    <property type="taxonomic scope" value="Eukaryota"/>
</dbReference>
<dbReference type="GO" id="GO:0005634">
    <property type="term" value="C:nucleus"/>
    <property type="evidence" value="ECO:0007669"/>
    <property type="project" value="UniProtKB-SubCell"/>
</dbReference>
<dbReference type="RefSeq" id="XP_004995077.1">
    <property type="nucleotide sequence ID" value="XM_004995020.1"/>
</dbReference>
<name>F2U6U1_SALR5</name>
<dbReference type="SMART" id="SM00338">
    <property type="entry name" value="BRLZ"/>
    <property type="match status" value="1"/>
</dbReference>
<dbReference type="STRING" id="946362.F2U6U1"/>
<dbReference type="InterPro" id="IPR004827">
    <property type="entry name" value="bZIP"/>
</dbReference>
<feature type="region of interest" description="Disordered" evidence="7">
    <location>
        <begin position="373"/>
        <end position="478"/>
    </location>
</feature>
<feature type="compositionally biased region" description="Polar residues" evidence="7">
    <location>
        <begin position="291"/>
        <end position="318"/>
    </location>
</feature>
<dbReference type="GO" id="GO:0035497">
    <property type="term" value="F:cAMP response element binding"/>
    <property type="evidence" value="ECO:0007669"/>
    <property type="project" value="TreeGrafter"/>
</dbReference>
<feature type="compositionally biased region" description="Basic residues" evidence="7">
    <location>
        <begin position="251"/>
        <end position="279"/>
    </location>
</feature>
<feature type="region of interest" description="Disordered" evidence="7">
    <location>
        <begin position="146"/>
        <end position="340"/>
    </location>
</feature>
<dbReference type="OrthoDB" id="674948at2759"/>
<accession>F2U6U1</accession>
<keyword evidence="4" id="KW-0804">Transcription</keyword>
<dbReference type="GO" id="GO:0000981">
    <property type="term" value="F:DNA-binding transcription factor activity, RNA polymerase II-specific"/>
    <property type="evidence" value="ECO:0007669"/>
    <property type="project" value="TreeGrafter"/>
</dbReference>
<dbReference type="InterPro" id="IPR046347">
    <property type="entry name" value="bZIP_sf"/>
</dbReference>
<evidence type="ECO:0000256" key="3">
    <source>
        <dbReference type="ARBA" id="ARBA00023125"/>
    </source>
</evidence>
<keyword evidence="2" id="KW-0805">Transcription regulation</keyword>
<protein>
    <recommendedName>
        <fullName evidence="8">BZIP domain-containing protein</fullName>
    </recommendedName>
</protein>
<dbReference type="Proteomes" id="UP000007799">
    <property type="component" value="Unassembled WGS sequence"/>
</dbReference>
<evidence type="ECO:0000256" key="4">
    <source>
        <dbReference type="ARBA" id="ARBA00023163"/>
    </source>
</evidence>
<feature type="compositionally biased region" description="Low complexity" evidence="7">
    <location>
        <begin position="394"/>
        <end position="414"/>
    </location>
</feature>
<feature type="region of interest" description="Disordered" evidence="7">
    <location>
        <begin position="81"/>
        <end position="104"/>
    </location>
</feature>
<feature type="compositionally biased region" description="Low complexity" evidence="7">
    <location>
        <begin position="233"/>
        <end position="245"/>
    </location>
</feature>
<keyword evidence="3" id="KW-0238">DNA-binding</keyword>
<evidence type="ECO:0000256" key="5">
    <source>
        <dbReference type="ARBA" id="ARBA00023242"/>
    </source>
</evidence>
<feature type="compositionally biased region" description="Low complexity" evidence="7">
    <location>
        <begin position="424"/>
        <end position="468"/>
    </location>
</feature>
<evidence type="ECO:0000256" key="6">
    <source>
        <dbReference type="SAM" id="Coils"/>
    </source>
</evidence>
<evidence type="ECO:0000313" key="10">
    <source>
        <dbReference type="Proteomes" id="UP000007799"/>
    </source>
</evidence>
<dbReference type="PANTHER" id="PTHR46004:SF3">
    <property type="entry name" value="CYCLIC AMP RESPONSE ELEMENT-BINDING PROTEIN A"/>
    <property type="match status" value="1"/>
</dbReference>
<dbReference type="SUPFAM" id="SSF57959">
    <property type="entry name" value="Leucine zipper domain"/>
    <property type="match status" value="1"/>
</dbReference>
<proteinExistence type="predicted"/>
<gene>
    <name evidence="9" type="ORF">PTSG_04179</name>
</gene>
<dbReference type="Gene3D" id="1.20.5.170">
    <property type="match status" value="1"/>
</dbReference>
<dbReference type="Pfam" id="PF00170">
    <property type="entry name" value="bZIP_1"/>
    <property type="match status" value="1"/>
</dbReference>
<dbReference type="GeneID" id="16075657"/>
<feature type="domain" description="BZIP" evidence="8">
    <location>
        <begin position="543"/>
        <end position="601"/>
    </location>
</feature>
<dbReference type="CDD" id="cd14689">
    <property type="entry name" value="bZIP_CREB3"/>
    <property type="match status" value="1"/>
</dbReference>
<dbReference type="KEGG" id="sre:PTSG_04179"/>
<keyword evidence="10" id="KW-1185">Reference proteome</keyword>
<evidence type="ECO:0000256" key="1">
    <source>
        <dbReference type="ARBA" id="ARBA00004123"/>
    </source>
</evidence>
<dbReference type="PANTHER" id="PTHR46004">
    <property type="entry name" value="CYCLIC AMP RESPONSE ELEMENT-BINDING PROTEIN A"/>
    <property type="match status" value="1"/>
</dbReference>
<sequence>MSDSIPTTHPNLDLFSTVDNGNDLSPLDDTKGFAPLFHLQQVHSFQPLDMTGSGHMGSRLHSPTSMHGDLFELMPVPKRSKTMDMHGSATSTAATSAPTTTAATMAPTPATSAALATNAGAWDVSFGEGDATDDFLWGELQDLNQPLGSTPVSPMFPESSPHHCTASPRRLLTAGAIPDAPSHHHQHPHQQQSVDGENGSGMLVAPAGSVYSAQPLPSGPGKPTVAGGANGRHTTTASSSSSGSSSGHGGASKKQKKGRGRASGGGRKRSGGKGSKKRGQGASAGAKWKHNATQPAGTPAAHQSSLAPVQLPLTTSHGSYHHHPTSTHAHTPAAGWAHTSHHANTNTNEYSMDNTGGARCTCEQCTTGTGMASAACASSMPPPPSGSLRYVVDNDSSSSSSSSNNSYNSCSNGNGHATNGSNDSSASSASISPPTAHSPAAGKAPPVSLTTPAPPVSSAAAAVDTTTSGQAGAHGSAHHMNGMKAMAARRGNKGRIAHDATPVRQDAVAQFIDSLTYEERALMEKEGAVVHKLDYVSTGRLKELKAIRRKIKNKLSAKHSRMRRKEYISTLESEKEQMAAQIKQLQYKVSDLQHENCQLRSKSSTGRKATPTSASKAAAAAGPGACAILVMALALSTATPQPSAHTLAAKGQLQSSVLGGLLRPGAIQTALSLSPSQRQQLKSTFETLGITTKLAELGQSLPGSPLMDIAVVSTPATAAPAATPAAPAVTAATTTTTHGAKKWVVPGTTLSQVMATPTAQPPVTYPQSYAHTSTAATTAPPSTYTTAAHVNVMAAPASTVQPQYQQQYQYQYQQQQQVPVSHGAGPSTSVVAVPAPVSRAQPAPPVSTTYSVVSAPPPASAARNNVGVPYPTTAKTMAPTRAAPAGASASATPRAMMTTMARSAAPAPYANATRMAPVAPPVVSTTATLVAHPPTTATTGAPTPMAIKAEEEVAAAQ</sequence>
<evidence type="ECO:0000313" key="9">
    <source>
        <dbReference type="EMBL" id="EGD83573.1"/>
    </source>
</evidence>
<keyword evidence="5" id="KW-0539">Nucleus</keyword>
<dbReference type="PROSITE" id="PS50217">
    <property type="entry name" value="BZIP"/>
    <property type="match status" value="1"/>
</dbReference>
<dbReference type="AlphaFoldDB" id="F2U6U1"/>
<keyword evidence="6" id="KW-0175">Coiled coil</keyword>
<feature type="coiled-coil region" evidence="6">
    <location>
        <begin position="568"/>
        <end position="595"/>
    </location>
</feature>
<evidence type="ECO:0000256" key="2">
    <source>
        <dbReference type="ARBA" id="ARBA00023015"/>
    </source>
</evidence>
<reference evidence="9" key="1">
    <citation type="submission" date="2009-08" db="EMBL/GenBank/DDBJ databases">
        <title>Annotation of Salpingoeca rosetta.</title>
        <authorList>
            <consortium name="The Broad Institute Genome Sequencing Platform"/>
            <person name="Russ C."/>
            <person name="Cuomo C."/>
            <person name="Burger G."/>
            <person name="Gray M.W."/>
            <person name="Holland P.W.H."/>
            <person name="King N."/>
            <person name="Lang F.B.F."/>
            <person name="Roger A.J."/>
            <person name="Ruiz-Trillo I."/>
            <person name="Young S.K."/>
            <person name="Zeng Q."/>
            <person name="Gargeya S."/>
            <person name="Alvarado L."/>
            <person name="Berlin A."/>
            <person name="Chapman S.B."/>
            <person name="Chen Z."/>
            <person name="Freedman E."/>
            <person name="Gellesch M."/>
            <person name="Goldberg J."/>
            <person name="Griggs A."/>
            <person name="Gujja S."/>
            <person name="Heilman E."/>
            <person name="Heiman D."/>
            <person name="Howarth C."/>
            <person name="Mehta T."/>
            <person name="Neiman D."/>
            <person name="Pearson M."/>
            <person name="Roberts A."/>
            <person name="Saif S."/>
            <person name="Shea T."/>
            <person name="Shenoy N."/>
            <person name="Sisk P."/>
            <person name="Stolte C."/>
            <person name="Sykes S."/>
            <person name="White J."/>
            <person name="Yandava C."/>
            <person name="Haas B."/>
            <person name="Nusbaum C."/>
            <person name="Birren B."/>
        </authorList>
    </citation>
    <scope>NUCLEOTIDE SEQUENCE [LARGE SCALE GENOMIC DNA]</scope>
    <source>
        <strain evidence="9">ATCC 50818</strain>
    </source>
</reference>
<feature type="compositionally biased region" description="Low complexity" evidence="7">
    <location>
        <begin position="88"/>
        <end position="104"/>
    </location>
</feature>
<dbReference type="EMBL" id="GL832963">
    <property type="protein sequence ID" value="EGD83573.1"/>
    <property type="molecule type" value="Genomic_DNA"/>
</dbReference>
<organism evidence="10">
    <name type="scientific">Salpingoeca rosetta (strain ATCC 50818 / BSB-021)</name>
    <dbReference type="NCBI Taxonomy" id="946362"/>
    <lineage>
        <taxon>Eukaryota</taxon>
        <taxon>Choanoflagellata</taxon>
        <taxon>Craspedida</taxon>
        <taxon>Salpingoecidae</taxon>
        <taxon>Salpingoeca</taxon>
    </lineage>
</organism>
<evidence type="ECO:0000256" key="7">
    <source>
        <dbReference type="SAM" id="MobiDB-lite"/>
    </source>
</evidence>
<dbReference type="InParanoid" id="F2U6U1"/>
<evidence type="ECO:0000259" key="8">
    <source>
        <dbReference type="PROSITE" id="PS50217"/>
    </source>
</evidence>